<proteinExistence type="predicted"/>
<comment type="caution">
    <text evidence="3">The sequence shown here is derived from an EMBL/GenBank/DDBJ whole genome shotgun (WGS) entry which is preliminary data.</text>
</comment>
<dbReference type="InterPro" id="IPR011761">
    <property type="entry name" value="ATP-grasp"/>
</dbReference>
<dbReference type="Pfam" id="PF02655">
    <property type="entry name" value="ATP-grasp_3"/>
    <property type="match status" value="1"/>
</dbReference>
<keyword evidence="1" id="KW-0067">ATP-binding</keyword>
<evidence type="ECO:0000313" key="4">
    <source>
        <dbReference type="EMBL" id="PWL08554.1"/>
    </source>
</evidence>
<evidence type="ECO:0000313" key="5">
    <source>
        <dbReference type="Proteomes" id="UP000217528"/>
    </source>
</evidence>
<dbReference type="GO" id="GO:0046872">
    <property type="term" value="F:metal ion binding"/>
    <property type="evidence" value="ECO:0007669"/>
    <property type="project" value="InterPro"/>
</dbReference>
<dbReference type="Gene3D" id="3.30.470.20">
    <property type="entry name" value="ATP-grasp fold, B domain"/>
    <property type="match status" value="1"/>
</dbReference>
<dbReference type="OrthoDB" id="11959at2157"/>
<dbReference type="EMBL" id="LMVN01000023">
    <property type="protein sequence ID" value="PAV07008.1"/>
    <property type="molecule type" value="Genomic_DNA"/>
</dbReference>
<dbReference type="GO" id="GO:0005524">
    <property type="term" value="F:ATP binding"/>
    <property type="evidence" value="ECO:0007669"/>
    <property type="project" value="UniProtKB-UniRule"/>
</dbReference>
<keyword evidence="5" id="KW-1185">Reference proteome</keyword>
<evidence type="ECO:0000313" key="6">
    <source>
        <dbReference type="Proteomes" id="UP000246004"/>
    </source>
</evidence>
<evidence type="ECO:0000313" key="3">
    <source>
        <dbReference type="EMBL" id="PAV07008.1"/>
    </source>
</evidence>
<dbReference type="SUPFAM" id="SSF56059">
    <property type="entry name" value="Glutathione synthetase ATP-binding domain-like"/>
    <property type="match status" value="1"/>
</dbReference>
<reference evidence="3 5" key="2">
    <citation type="journal article" date="2017" name="BMC Genomics">
        <title>Genomic analysis of methanogenic archaea reveals a shift towards energy conservation.</title>
        <authorList>
            <person name="Gilmore S.P."/>
            <person name="Henske J.K."/>
            <person name="Sexton J.A."/>
            <person name="Solomon K.V."/>
            <person name="Seppala S."/>
            <person name="Yoo J.I."/>
            <person name="Huyett L.M."/>
            <person name="Pressman A."/>
            <person name="Cogan J.Z."/>
            <person name="Kivenson V."/>
            <person name="Peng X."/>
            <person name="Tan Y."/>
            <person name="Valentine D.L."/>
            <person name="O'Malley M.A."/>
        </authorList>
    </citation>
    <scope>NUCLEOTIDE SEQUENCE [LARGE SCALE GENOMIC DNA]</scope>
    <source>
        <strain evidence="3 5">1R-7</strain>
    </source>
</reference>
<dbReference type="RefSeq" id="WP_170104007.1">
    <property type="nucleotide sequence ID" value="NZ_LMVN01000023.1"/>
</dbReference>
<dbReference type="Proteomes" id="UP000246004">
    <property type="component" value="Unassembled WGS sequence"/>
</dbReference>
<reference evidence="4 6" key="1">
    <citation type="submission" date="2016-04" db="EMBL/GenBank/DDBJ databases">
        <title>Genome sequence of Methanosphaera cuniculi DSM 4103.</title>
        <authorList>
            <person name="Poehlein A."/>
            <person name="Seedorf H."/>
            <person name="Daniel R."/>
        </authorList>
    </citation>
    <scope>NUCLEOTIDE SEQUENCE [LARGE SCALE GENOMIC DNA]</scope>
    <source>
        <strain evidence="4 6">DSM 4103</strain>
    </source>
</reference>
<organism evidence="3 5">
    <name type="scientific">Methanosphaera cuniculi</name>
    <dbReference type="NCBI Taxonomy" id="1077256"/>
    <lineage>
        <taxon>Archaea</taxon>
        <taxon>Methanobacteriati</taxon>
        <taxon>Methanobacteriota</taxon>
        <taxon>Methanomada group</taxon>
        <taxon>Methanobacteria</taxon>
        <taxon>Methanobacteriales</taxon>
        <taxon>Methanobacteriaceae</taxon>
        <taxon>Methanosphaera</taxon>
    </lineage>
</organism>
<protein>
    <submittedName>
        <fullName evidence="4">Carbamoyl phosphate synthase-like protein</fullName>
    </submittedName>
</protein>
<dbReference type="Proteomes" id="UP000217528">
    <property type="component" value="Unassembled WGS sequence"/>
</dbReference>
<dbReference type="InterPro" id="IPR003806">
    <property type="entry name" value="ATP-grasp_PylC-type"/>
</dbReference>
<dbReference type="PROSITE" id="PS50975">
    <property type="entry name" value="ATP_GRASP"/>
    <property type="match status" value="1"/>
</dbReference>
<evidence type="ECO:0000259" key="2">
    <source>
        <dbReference type="PROSITE" id="PS50975"/>
    </source>
</evidence>
<gene>
    <name evidence="3" type="ORF">ASJ82_01895</name>
    <name evidence="4" type="ORF">MSCUN_05330</name>
</gene>
<accession>A0A2A2HCC9</accession>
<dbReference type="AlphaFoldDB" id="A0A2A2HCC9"/>
<dbReference type="EMBL" id="LWMS01000012">
    <property type="protein sequence ID" value="PWL08554.1"/>
    <property type="molecule type" value="Genomic_DNA"/>
</dbReference>
<evidence type="ECO:0000256" key="1">
    <source>
        <dbReference type="PROSITE-ProRule" id="PRU00409"/>
    </source>
</evidence>
<feature type="domain" description="ATP-grasp" evidence="2">
    <location>
        <begin position="101"/>
        <end position="282"/>
    </location>
</feature>
<keyword evidence="1" id="KW-0547">Nucleotide-binding</keyword>
<name>A0A2A2HCC9_9EURY</name>
<sequence length="361" mass="40941">MSRILVVGSNTRAVCKSLYELGFSVYATCFFDLVDMHEYVDKLIIINSPTFNLCDLEEAALKYVDCVDYILCCSDVDVSKFPSSKIIGNKNNDDIRDKYKLYKHLHKNFLMPKTFKVNDTKEASEIVSNYPDLDFLVKPRIGSGGIGVRFFDESLNLDDDEFLLQEYVSGDSISSSFLSYSDHSITMVASSHQIIGSPSLSYRNFMYCGNITPCINHPEKLENISSKISRMCKLIGSGGVDFIIQDNKAYVIEVNGRIQGTFECIEQSYNMNMAKADIDACNDVKVSINNVENFCVKLIVYSKKMSRYNLDGIKYIHDISPKDYVFMPGEPICTIIVSDRILENAMSRVQHIQRLIYNSAY</sequence>